<protein>
    <submittedName>
        <fullName evidence="1">Uncharacterized protein</fullName>
    </submittedName>
</protein>
<gene>
    <name evidence="1" type="ORF">SAMN05444586_10624</name>
</gene>
<organism evidence="1 2">
    <name type="scientific">Acinetobacter bohemicus</name>
    <dbReference type="NCBI Taxonomy" id="1435036"/>
    <lineage>
        <taxon>Bacteria</taxon>
        <taxon>Pseudomonadati</taxon>
        <taxon>Pseudomonadota</taxon>
        <taxon>Gammaproteobacteria</taxon>
        <taxon>Moraxellales</taxon>
        <taxon>Moraxellaceae</taxon>
        <taxon>Acinetobacter</taxon>
    </lineage>
</organism>
<accession>A0A1I6WGL2</accession>
<dbReference type="AlphaFoldDB" id="A0A1I6WGL2"/>
<name>A0A1I6WGL2_9GAMM</name>
<proteinExistence type="predicted"/>
<dbReference type="EMBL" id="FOZU01000062">
    <property type="protein sequence ID" value="SFT24891.1"/>
    <property type="molecule type" value="Genomic_DNA"/>
</dbReference>
<keyword evidence="2" id="KW-1185">Reference proteome</keyword>
<dbReference type="RefSeq" id="WP_074947893.1">
    <property type="nucleotide sequence ID" value="NZ_CAJJDZ010000006.1"/>
</dbReference>
<evidence type="ECO:0000313" key="2">
    <source>
        <dbReference type="Proteomes" id="UP000182827"/>
    </source>
</evidence>
<sequence length="87" mass="10082">MEVKAKKLEEVIVDILCDVCHQATALEFGTLKAHWGYGSKHDGERYEVQLCETCFFYALTVLKTAKRDHHMFDETFNPAELERFGLK</sequence>
<dbReference type="Proteomes" id="UP000182827">
    <property type="component" value="Unassembled WGS sequence"/>
</dbReference>
<evidence type="ECO:0000313" key="1">
    <source>
        <dbReference type="EMBL" id="SFT24891.1"/>
    </source>
</evidence>
<reference evidence="2" key="1">
    <citation type="submission" date="2016-10" db="EMBL/GenBank/DDBJ databases">
        <authorList>
            <person name="Varghese N."/>
            <person name="Submissions S."/>
        </authorList>
    </citation>
    <scope>NUCLEOTIDE SEQUENCE [LARGE SCALE GENOMIC DNA]</scope>
    <source>
        <strain evidence="2">ANC 5076</strain>
    </source>
</reference>